<organism evidence="1">
    <name type="scientific">marine metagenome</name>
    <dbReference type="NCBI Taxonomy" id="408172"/>
    <lineage>
        <taxon>unclassified sequences</taxon>
        <taxon>metagenomes</taxon>
        <taxon>ecological metagenomes</taxon>
    </lineage>
</organism>
<sequence>MHKDNQKTIDKKLNSLQWIGEDLNEWSQGIRNGYARAYIIFSLLDTGVFEALRGHKKTSIQLANECNLNSYLLDGVLNYLTYADVVLEKEHDSYFFTEKGLEYIFSDKIRTISYGAVGGYSCLFTNLTASLKNEVKYGDDYVRQGDFVAISSQVTGGGNYKWITDKLSELGVETVLDLGCGTAGVLTEYCRLNPNINGIGVD</sequence>
<name>A0A383EJF3_9ZZZZ</name>
<dbReference type="Gene3D" id="3.40.50.150">
    <property type="entry name" value="Vaccinia Virus protein VP39"/>
    <property type="match status" value="1"/>
</dbReference>
<reference evidence="1" key="1">
    <citation type="submission" date="2018-05" db="EMBL/GenBank/DDBJ databases">
        <authorList>
            <person name="Lanie J.A."/>
            <person name="Ng W.-L."/>
            <person name="Kazmierczak K.M."/>
            <person name="Andrzejewski T.M."/>
            <person name="Davidsen T.M."/>
            <person name="Wayne K.J."/>
            <person name="Tettelin H."/>
            <person name="Glass J.I."/>
            <person name="Rusch D."/>
            <person name="Podicherti R."/>
            <person name="Tsui H.-C.T."/>
            <person name="Winkler M.E."/>
        </authorList>
    </citation>
    <scope>NUCLEOTIDE SEQUENCE</scope>
</reference>
<dbReference type="InterPro" id="IPR029063">
    <property type="entry name" value="SAM-dependent_MTases_sf"/>
</dbReference>
<gene>
    <name evidence="1" type="ORF">METZ01_LOCUS509239</name>
</gene>
<dbReference type="EMBL" id="UINC01226062">
    <property type="protein sequence ID" value="SVE56385.1"/>
    <property type="molecule type" value="Genomic_DNA"/>
</dbReference>
<dbReference type="SUPFAM" id="SSF46785">
    <property type="entry name" value="Winged helix' DNA-binding domain"/>
    <property type="match status" value="1"/>
</dbReference>
<evidence type="ECO:0008006" key="2">
    <source>
        <dbReference type="Google" id="ProtNLM"/>
    </source>
</evidence>
<protein>
    <recommendedName>
        <fullName evidence="2">Acetylserotonin O-methyltransferase dimerisation domain-containing protein</fullName>
    </recommendedName>
</protein>
<dbReference type="InterPro" id="IPR036388">
    <property type="entry name" value="WH-like_DNA-bd_sf"/>
</dbReference>
<dbReference type="AlphaFoldDB" id="A0A383EJF3"/>
<feature type="non-terminal residue" evidence="1">
    <location>
        <position position="202"/>
    </location>
</feature>
<dbReference type="InterPro" id="IPR036390">
    <property type="entry name" value="WH_DNA-bd_sf"/>
</dbReference>
<proteinExistence type="predicted"/>
<dbReference type="SUPFAM" id="SSF53335">
    <property type="entry name" value="S-adenosyl-L-methionine-dependent methyltransferases"/>
    <property type="match status" value="1"/>
</dbReference>
<evidence type="ECO:0000313" key="1">
    <source>
        <dbReference type="EMBL" id="SVE56385.1"/>
    </source>
</evidence>
<accession>A0A383EJF3</accession>
<dbReference type="Gene3D" id="1.10.10.10">
    <property type="entry name" value="Winged helix-like DNA-binding domain superfamily/Winged helix DNA-binding domain"/>
    <property type="match status" value="1"/>
</dbReference>